<evidence type="ECO:0000313" key="3">
    <source>
        <dbReference type="EMBL" id="SOD88060.1"/>
    </source>
</evidence>
<sequence length="178" mass="20121">MERTKLLTLAVVGLLLLNLLTIGFLFLKPDHPQQPEQGPGRPGAESPAAVIIERLHMDANQQAQYRQLVQVHQAQTRTLNQKTAQLYRTYYGLLEAPTYDAQQANVLSEQIADNQRAIAQLNFDHFNQIKSLCRPDQQTDFKRLVSDLARLFGRQQRPQRPGMDGPPPGPPQDLPPRP</sequence>
<keyword evidence="2" id="KW-0472">Membrane</keyword>
<feature type="region of interest" description="Disordered" evidence="1">
    <location>
        <begin position="152"/>
        <end position="178"/>
    </location>
</feature>
<evidence type="ECO:0000256" key="1">
    <source>
        <dbReference type="SAM" id="MobiDB-lite"/>
    </source>
</evidence>
<evidence type="ECO:0000256" key="2">
    <source>
        <dbReference type="SAM" id="Phobius"/>
    </source>
</evidence>
<keyword evidence="4" id="KW-1185">Reference proteome</keyword>
<proteinExistence type="predicted"/>
<dbReference type="Gene3D" id="1.20.120.1490">
    <property type="match status" value="1"/>
</dbReference>
<accession>A0A286FXT8</accession>
<organism evidence="3 4">
    <name type="scientific">Spirosoma fluviale</name>
    <dbReference type="NCBI Taxonomy" id="1597977"/>
    <lineage>
        <taxon>Bacteria</taxon>
        <taxon>Pseudomonadati</taxon>
        <taxon>Bacteroidota</taxon>
        <taxon>Cytophagia</taxon>
        <taxon>Cytophagales</taxon>
        <taxon>Cytophagaceae</taxon>
        <taxon>Spirosoma</taxon>
    </lineage>
</organism>
<reference evidence="4" key="1">
    <citation type="submission" date="2017-09" db="EMBL/GenBank/DDBJ databases">
        <authorList>
            <person name="Varghese N."/>
            <person name="Submissions S."/>
        </authorList>
    </citation>
    <scope>NUCLEOTIDE SEQUENCE [LARGE SCALE GENOMIC DNA]</scope>
    <source>
        <strain evidence="4">DSM 29961</strain>
    </source>
</reference>
<feature type="compositionally biased region" description="Pro residues" evidence="1">
    <location>
        <begin position="164"/>
        <end position="178"/>
    </location>
</feature>
<dbReference type="Proteomes" id="UP000219452">
    <property type="component" value="Unassembled WGS sequence"/>
</dbReference>
<dbReference type="Pfam" id="PF13801">
    <property type="entry name" value="Metal_resist"/>
    <property type="match status" value="1"/>
</dbReference>
<keyword evidence="2" id="KW-1133">Transmembrane helix</keyword>
<keyword evidence="2" id="KW-0812">Transmembrane</keyword>
<dbReference type="AlphaFoldDB" id="A0A286FXT8"/>
<dbReference type="OrthoDB" id="1358465at2"/>
<gene>
    <name evidence="3" type="ORF">SAMN06269250_2478</name>
</gene>
<dbReference type="RefSeq" id="WP_097126133.1">
    <property type="nucleotide sequence ID" value="NZ_OCNH01000002.1"/>
</dbReference>
<evidence type="ECO:0000313" key="4">
    <source>
        <dbReference type="Proteomes" id="UP000219452"/>
    </source>
</evidence>
<feature type="compositionally biased region" description="Low complexity" evidence="1">
    <location>
        <begin position="153"/>
        <end position="163"/>
    </location>
</feature>
<dbReference type="InterPro" id="IPR025961">
    <property type="entry name" value="Metal_resist"/>
</dbReference>
<name>A0A286FXT8_9BACT</name>
<dbReference type="EMBL" id="OCNH01000002">
    <property type="protein sequence ID" value="SOD88060.1"/>
    <property type="molecule type" value="Genomic_DNA"/>
</dbReference>
<protein>
    <submittedName>
        <fullName evidence="3">Heavy-metal resistance</fullName>
    </submittedName>
</protein>
<feature type="transmembrane region" description="Helical" evidence="2">
    <location>
        <begin position="6"/>
        <end position="27"/>
    </location>
</feature>